<organism evidence="1">
    <name type="scientific">viral metagenome</name>
    <dbReference type="NCBI Taxonomy" id="1070528"/>
    <lineage>
        <taxon>unclassified sequences</taxon>
        <taxon>metagenomes</taxon>
        <taxon>organismal metagenomes</taxon>
    </lineage>
</organism>
<dbReference type="InterPro" id="IPR049718">
    <property type="entry name" value="AKO59007-like"/>
</dbReference>
<dbReference type="NCBIfam" id="NF033394">
    <property type="entry name" value="capsid_maj_Podo"/>
    <property type="match status" value="1"/>
</dbReference>
<dbReference type="AlphaFoldDB" id="A0A6H1ZGT5"/>
<dbReference type="EMBL" id="MT144033">
    <property type="protein sequence ID" value="QJA47136.1"/>
    <property type="molecule type" value="Genomic_DNA"/>
</dbReference>
<name>A0A6H1ZGT5_9ZZZZ</name>
<protein>
    <submittedName>
        <fullName evidence="1">Putative capsid protein</fullName>
    </submittedName>
</protein>
<proteinExistence type="predicted"/>
<accession>A0A6H1ZGT5</accession>
<sequence>MSVLQLSTASVDKLFLEYIKPGMDKMFVKNTVVYDRFKTNTENCLGKYGVQKLQTKGSKSARPSSTSTFPTALQGAFDEFIFFMKRGMYASLQFDGLALACGKGAGAVKDLVKTEVEGQLVFISNSLNRIFWGDGSGRLAQLDAASSNSTTVTIDHPYFGKDSSYYTTAHNYLEVDVPVDIYDTSGTLEASNVAISSLTDDADGTSTLVMASAVTASNNSWIFLHDTYAASEAAGTGVPMGLYGIVSASNQTVGITATSAFQNINRSTYDYVCAQVFNMDPAGGTTLTVPTNKKILECIQKLEKYGSVDVMLTNGAIWRALYVILEADKTMPNPSDKAYWGGTSGITFYGGRQRAIPIVCDDDAPDSRIFFLDSSKIKVIAPNKSGMEWLPGDSGHILNRVQGKDEYAANMRWYYNMTVSNPKAEGVLTYVKHNES</sequence>
<evidence type="ECO:0000313" key="1">
    <source>
        <dbReference type="EMBL" id="QJA47136.1"/>
    </source>
</evidence>
<reference evidence="1" key="1">
    <citation type="submission" date="2020-03" db="EMBL/GenBank/DDBJ databases">
        <title>The deep terrestrial virosphere.</title>
        <authorList>
            <person name="Holmfeldt K."/>
            <person name="Nilsson E."/>
            <person name="Simone D."/>
            <person name="Lopez-Fernandez M."/>
            <person name="Wu X."/>
            <person name="de Brujin I."/>
            <person name="Lundin D."/>
            <person name="Andersson A."/>
            <person name="Bertilsson S."/>
            <person name="Dopson M."/>
        </authorList>
    </citation>
    <scope>NUCLEOTIDE SEQUENCE</scope>
    <source>
        <strain evidence="1">TM448A00611</strain>
    </source>
</reference>
<gene>
    <name evidence="1" type="ORF">TM448A00611_0005</name>
</gene>